<dbReference type="AlphaFoldDB" id="A0A915DSY0"/>
<dbReference type="GO" id="GO:0003676">
    <property type="term" value="F:nucleic acid binding"/>
    <property type="evidence" value="ECO:0007669"/>
    <property type="project" value="InterPro"/>
</dbReference>
<dbReference type="InterPro" id="IPR012337">
    <property type="entry name" value="RNaseH-like_sf"/>
</dbReference>
<dbReference type="Proteomes" id="UP000887574">
    <property type="component" value="Unplaced"/>
</dbReference>
<dbReference type="Gene3D" id="3.30.420.10">
    <property type="entry name" value="Ribonuclease H-like superfamily/Ribonuclease H"/>
    <property type="match status" value="1"/>
</dbReference>
<evidence type="ECO:0000313" key="2">
    <source>
        <dbReference type="WBParaSite" id="jg22820"/>
    </source>
</evidence>
<dbReference type="WBParaSite" id="jg22820">
    <property type="protein sequence ID" value="jg22820"/>
    <property type="gene ID" value="jg22820"/>
</dbReference>
<accession>A0A915DSY0</accession>
<evidence type="ECO:0000313" key="1">
    <source>
        <dbReference type="Proteomes" id="UP000887574"/>
    </source>
</evidence>
<proteinExistence type="predicted"/>
<dbReference type="SUPFAM" id="SSF53098">
    <property type="entry name" value="Ribonuclease H-like"/>
    <property type="match status" value="1"/>
</dbReference>
<dbReference type="InterPro" id="IPR036397">
    <property type="entry name" value="RNaseH_sf"/>
</dbReference>
<protein>
    <submittedName>
        <fullName evidence="2">Integrase catalytic domain-containing protein</fullName>
    </submittedName>
</protein>
<organism evidence="1 2">
    <name type="scientific">Ditylenchus dipsaci</name>
    <dbReference type="NCBI Taxonomy" id="166011"/>
    <lineage>
        <taxon>Eukaryota</taxon>
        <taxon>Metazoa</taxon>
        <taxon>Ecdysozoa</taxon>
        <taxon>Nematoda</taxon>
        <taxon>Chromadorea</taxon>
        <taxon>Rhabditida</taxon>
        <taxon>Tylenchina</taxon>
        <taxon>Tylenchomorpha</taxon>
        <taxon>Sphaerularioidea</taxon>
        <taxon>Anguinidae</taxon>
        <taxon>Anguininae</taxon>
        <taxon>Ditylenchus</taxon>
    </lineage>
</organism>
<sequence>MQSLSAAAIVDKLKSLFSRLGLPKSLVSSGDALFSSQLFSQYCKASGIQQIFTQQSDIFVVTFQFSFDKWKKVGIRQKNINRFLEIYRNAPSSALGAKREEELQERAS</sequence>
<keyword evidence="1" id="KW-1185">Reference proteome</keyword>
<reference evidence="2" key="1">
    <citation type="submission" date="2022-11" db="UniProtKB">
        <authorList>
            <consortium name="WormBaseParasite"/>
        </authorList>
    </citation>
    <scope>IDENTIFICATION</scope>
</reference>
<name>A0A915DSY0_9BILA</name>